<keyword evidence="5" id="KW-1185">Reference proteome</keyword>
<dbReference type="CDD" id="cd05233">
    <property type="entry name" value="SDR_c"/>
    <property type="match status" value="1"/>
</dbReference>
<evidence type="ECO:0000313" key="5">
    <source>
        <dbReference type="Proteomes" id="UP001165541"/>
    </source>
</evidence>
<dbReference type="EMBL" id="JAMKFE010000012">
    <property type="protein sequence ID" value="MCM5681430.1"/>
    <property type="molecule type" value="Genomic_DNA"/>
</dbReference>
<evidence type="ECO:0000256" key="1">
    <source>
        <dbReference type="ARBA" id="ARBA00006484"/>
    </source>
</evidence>
<comment type="caution">
    <text evidence="4">The sequence shown here is derived from an EMBL/GenBank/DDBJ whole genome shotgun (WGS) entry which is preliminary data.</text>
</comment>
<evidence type="ECO:0000313" key="4">
    <source>
        <dbReference type="EMBL" id="MCM5681430.1"/>
    </source>
</evidence>
<comment type="similarity">
    <text evidence="1">Belongs to the short-chain dehydrogenases/reductases (SDR) family.</text>
</comment>
<keyword evidence="2" id="KW-0560">Oxidoreductase</keyword>
<dbReference type="PRINTS" id="PR00080">
    <property type="entry name" value="SDRFAMILY"/>
</dbReference>
<dbReference type="PANTHER" id="PTHR43639:SF1">
    <property type="entry name" value="SHORT-CHAIN DEHYDROGENASE_REDUCTASE FAMILY PROTEIN"/>
    <property type="match status" value="1"/>
</dbReference>
<reference evidence="4" key="1">
    <citation type="submission" date="2022-05" db="EMBL/GenBank/DDBJ databases">
        <title>Schlegelella sp. nov., isolated from mangrove soil.</title>
        <authorList>
            <person name="Liu Y."/>
            <person name="Ge X."/>
            <person name="Liu W."/>
        </authorList>
    </citation>
    <scope>NUCLEOTIDE SEQUENCE</scope>
    <source>
        <strain evidence="4">S2-27</strain>
    </source>
</reference>
<dbReference type="SMART" id="SM00822">
    <property type="entry name" value="PKS_KR"/>
    <property type="match status" value="1"/>
</dbReference>
<dbReference type="Pfam" id="PF13561">
    <property type="entry name" value="adh_short_C2"/>
    <property type="match status" value="1"/>
</dbReference>
<dbReference type="Proteomes" id="UP001165541">
    <property type="component" value="Unassembled WGS sequence"/>
</dbReference>
<organism evidence="4 5">
    <name type="scientific">Caldimonas mangrovi</name>
    <dbReference type="NCBI Taxonomy" id="2944811"/>
    <lineage>
        <taxon>Bacteria</taxon>
        <taxon>Pseudomonadati</taxon>
        <taxon>Pseudomonadota</taxon>
        <taxon>Betaproteobacteria</taxon>
        <taxon>Burkholderiales</taxon>
        <taxon>Sphaerotilaceae</taxon>
        <taxon>Caldimonas</taxon>
    </lineage>
</organism>
<protein>
    <submittedName>
        <fullName evidence="4">SDR family oxidoreductase</fullName>
    </submittedName>
</protein>
<dbReference type="SUPFAM" id="SSF51735">
    <property type="entry name" value="NAD(P)-binding Rossmann-fold domains"/>
    <property type="match status" value="1"/>
</dbReference>
<feature type="domain" description="Ketoreductase" evidence="3">
    <location>
        <begin position="7"/>
        <end position="191"/>
    </location>
</feature>
<evidence type="ECO:0000259" key="3">
    <source>
        <dbReference type="SMART" id="SM00822"/>
    </source>
</evidence>
<evidence type="ECO:0000256" key="2">
    <source>
        <dbReference type="ARBA" id="ARBA00023002"/>
    </source>
</evidence>
<dbReference type="RefSeq" id="WP_251779914.1">
    <property type="nucleotide sequence ID" value="NZ_JAMKFE010000012.1"/>
</dbReference>
<dbReference type="Gene3D" id="3.40.50.720">
    <property type="entry name" value="NAD(P)-binding Rossmann-like Domain"/>
    <property type="match status" value="1"/>
</dbReference>
<dbReference type="InterPro" id="IPR057326">
    <property type="entry name" value="KR_dom"/>
</dbReference>
<dbReference type="InterPro" id="IPR002347">
    <property type="entry name" value="SDR_fam"/>
</dbReference>
<dbReference type="PRINTS" id="PR00081">
    <property type="entry name" value="GDHRDH"/>
</dbReference>
<name>A0ABT0YRS3_9BURK</name>
<proteinExistence type="inferred from homology"/>
<dbReference type="PANTHER" id="PTHR43639">
    <property type="entry name" value="OXIDOREDUCTASE, SHORT-CHAIN DEHYDROGENASE/REDUCTASE FAMILY (AFU_ORTHOLOGUE AFUA_5G02870)"/>
    <property type="match status" value="1"/>
</dbReference>
<dbReference type="InterPro" id="IPR036291">
    <property type="entry name" value="NAD(P)-bd_dom_sf"/>
</dbReference>
<sequence>MTNLTHKTALVTGGSRGIGAAIACRLAADGADVAFTYRSARADAERVSAQIEAHGRRALAIAADSADRGALEAAVAQTAAAFGRIDVLVHNAGIFLTGEIGAVDLADLDQLLAVHVAAPVVATRAALQHMPAGGRVISIGSCLAERVPGAGMSLYAMSKSALTGFTKGIARDLGPRGITANVVHPGPVDTDMNPADSEHADAQRGLLALGRFGQAEEVAAMVAFLAGDGGRFVTGASITVDGGHNA</sequence>
<gene>
    <name evidence="4" type="ORF">M8A51_18030</name>
</gene>
<accession>A0ABT0YRS3</accession>